<feature type="compositionally biased region" description="Polar residues" evidence="1">
    <location>
        <begin position="1"/>
        <end position="10"/>
    </location>
</feature>
<dbReference type="RefSeq" id="WP_262873046.1">
    <property type="nucleotide sequence ID" value="NZ_BAABKW010000005.1"/>
</dbReference>
<evidence type="ECO:0000259" key="3">
    <source>
        <dbReference type="Pfam" id="PF13462"/>
    </source>
</evidence>
<dbReference type="SUPFAM" id="SSF52833">
    <property type="entry name" value="Thioredoxin-like"/>
    <property type="match status" value="1"/>
</dbReference>
<gene>
    <name evidence="4" type="ORF">ACFQRL_04045</name>
</gene>
<organism evidence="4 5">
    <name type="scientific">Microbacterium fluvii</name>
    <dbReference type="NCBI Taxonomy" id="415215"/>
    <lineage>
        <taxon>Bacteria</taxon>
        <taxon>Bacillati</taxon>
        <taxon>Actinomycetota</taxon>
        <taxon>Actinomycetes</taxon>
        <taxon>Micrococcales</taxon>
        <taxon>Microbacteriaceae</taxon>
        <taxon>Microbacterium</taxon>
    </lineage>
</organism>
<dbReference type="InterPro" id="IPR012336">
    <property type="entry name" value="Thioredoxin-like_fold"/>
</dbReference>
<proteinExistence type="predicted"/>
<keyword evidence="2" id="KW-0812">Transmembrane</keyword>
<dbReference type="EMBL" id="JBHTBE010000001">
    <property type="protein sequence ID" value="MFC7268130.1"/>
    <property type="molecule type" value="Genomic_DNA"/>
</dbReference>
<accession>A0ABW2HCF8</accession>
<sequence>MSSDESPTPSNERREAVREKAMQVHTQQSRARMLRRGAIGVALVAAVAVAAVVVTSTVASSVKPNLSPAEVEDDGFAVTSFTGVAGVTSAISDDATPTPTETPAADETPAAAEPTQAAVDIRVYVDYLSAGSGTFQQTNVQQLAKWVDSGAVTLSYHPVAMLTAKSNGTKYSLRAASAVACVATYAPDSLSAYNHTLLTQQPDVDSAGYTDTELADMAQASGAKNPKVVRACIEDEKYLSWAKEATERALNGIPDTDGVVLTGTPTVLVNGVPYIGALDDAQEFSQFVLTSASDAYYQATPTPTPSPTD</sequence>
<keyword evidence="5" id="KW-1185">Reference proteome</keyword>
<feature type="compositionally biased region" description="Basic and acidic residues" evidence="1">
    <location>
        <begin position="11"/>
        <end position="22"/>
    </location>
</feature>
<reference evidence="5" key="1">
    <citation type="journal article" date="2019" name="Int. J. Syst. Evol. Microbiol.">
        <title>The Global Catalogue of Microorganisms (GCM) 10K type strain sequencing project: providing services to taxonomists for standard genome sequencing and annotation.</title>
        <authorList>
            <consortium name="The Broad Institute Genomics Platform"/>
            <consortium name="The Broad Institute Genome Sequencing Center for Infectious Disease"/>
            <person name="Wu L."/>
            <person name="Ma J."/>
        </authorList>
    </citation>
    <scope>NUCLEOTIDE SEQUENCE [LARGE SCALE GENOMIC DNA]</scope>
    <source>
        <strain evidence="5">CGMCC 1.15772</strain>
    </source>
</reference>
<evidence type="ECO:0000313" key="5">
    <source>
        <dbReference type="Proteomes" id="UP001596507"/>
    </source>
</evidence>
<feature type="transmembrane region" description="Helical" evidence="2">
    <location>
        <begin position="38"/>
        <end position="59"/>
    </location>
</feature>
<dbReference type="InterPro" id="IPR036249">
    <property type="entry name" value="Thioredoxin-like_sf"/>
</dbReference>
<dbReference type="Proteomes" id="UP001596507">
    <property type="component" value="Unassembled WGS sequence"/>
</dbReference>
<feature type="domain" description="Thioredoxin-like fold" evidence="3">
    <location>
        <begin position="116"/>
        <end position="280"/>
    </location>
</feature>
<feature type="compositionally biased region" description="Low complexity" evidence="1">
    <location>
        <begin position="93"/>
        <end position="113"/>
    </location>
</feature>
<name>A0ABW2HCF8_9MICO</name>
<comment type="caution">
    <text evidence="4">The sequence shown here is derived from an EMBL/GenBank/DDBJ whole genome shotgun (WGS) entry which is preliminary data.</text>
</comment>
<feature type="region of interest" description="Disordered" evidence="1">
    <location>
        <begin position="1"/>
        <end position="29"/>
    </location>
</feature>
<evidence type="ECO:0000313" key="4">
    <source>
        <dbReference type="EMBL" id="MFC7268130.1"/>
    </source>
</evidence>
<protein>
    <submittedName>
        <fullName evidence="4">DsbA family protein</fullName>
    </submittedName>
</protein>
<feature type="region of interest" description="Disordered" evidence="1">
    <location>
        <begin position="89"/>
        <end position="113"/>
    </location>
</feature>
<evidence type="ECO:0000256" key="1">
    <source>
        <dbReference type="SAM" id="MobiDB-lite"/>
    </source>
</evidence>
<keyword evidence="2" id="KW-0472">Membrane</keyword>
<evidence type="ECO:0000256" key="2">
    <source>
        <dbReference type="SAM" id="Phobius"/>
    </source>
</evidence>
<keyword evidence="2" id="KW-1133">Transmembrane helix</keyword>
<dbReference type="Gene3D" id="3.40.30.10">
    <property type="entry name" value="Glutaredoxin"/>
    <property type="match status" value="1"/>
</dbReference>
<dbReference type="Pfam" id="PF13462">
    <property type="entry name" value="Thioredoxin_4"/>
    <property type="match status" value="1"/>
</dbReference>